<keyword evidence="6" id="KW-1185">Reference proteome</keyword>
<keyword evidence="3" id="KW-0560">Oxidoreductase</keyword>
<evidence type="ECO:0000313" key="5">
    <source>
        <dbReference type="EMBL" id="OJJ46585.1"/>
    </source>
</evidence>
<dbReference type="PANTHER" id="PTHR48105">
    <property type="entry name" value="THIOREDOXIN REDUCTASE 1-RELATED-RELATED"/>
    <property type="match status" value="1"/>
</dbReference>
<proteinExistence type="inferred from homology"/>
<dbReference type="GeneID" id="34612272"/>
<dbReference type="VEuPathDB" id="FungiDB:ASPZODRAFT_152048"/>
<accession>A0A1L9SHB9</accession>
<evidence type="ECO:0000256" key="3">
    <source>
        <dbReference type="ARBA" id="ARBA00023002"/>
    </source>
</evidence>
<comment type="similarity">
    <text evidence="1">Belongs to the class-II pyridine nucleotide-disulfide oxidoreductase family.</text>
</comment>
<dbReference type="GO" id="GO:0097237">
    <property type="term" value="P:cellular response to toxic substance"/>
    <property type="evidence" value="ECO:0007669"/>
    <property type="project" value="UniProtKB-ARBA"/>
</dbReference>
<dbReference type="PRINTS" id="PR00368">
    <property type="entry name" value="FADPNR"/>
</dbReference>
<sequence length="342" mass="36804">MADKINPVDVLIIGGGPAGLSAALHLARQSHSVTIFDSGSYRNDPSAELHGVSTWDHQHPVDFRNKSREELGQFPNVRIVDIEVQKVAKINEQLFCIQAENDKFWIGKKVLLATGSQEIFPEIDGYNECWGRRIFHCLFADNYKVRKSAAAGVLAVKPCGNLSMALYLAQKAAQFSAEVIIYTHGDQQLATQLEAALAEAALQTGGNNDANQQTSKLFKVVSDPVDGIVTVYDADGNPIALELYFVDRTEEIAFMLHNPIVVLRGTFAAQLGVEVAPGPFPGTGNISISAPSLQTNVRGVFAAGDCMANPKTIPNAMATGCNAAIGISAQLLAEKHHHGPLF</sequence>
<dbReference type="InterPro" id="IPR036188">
    <property type="entry name" value="FAD/NAD-bd_sf"/>
</dbReference>
<dbReference type="InterPro" id="IPR023753">
    <property type="entry name" value="FAD/NAD-binding_dom"/>
</dbReference>
<dbReference type="GO" id="GO:0016491">
    <property type="term" value="F:oxidoreductase activity"/>
    <property type="evidence" value="ECO:0007669"/>
    <property type="project" value="UniProtKB-KW"/>
</dbReference>
<feature type="domain" description="FAD/NAD(P)-binding" evidence="4">
    <location>
        <begin position="9"/>
        <end position="320"/>
    </location>
</feature>
<dbReference type="OrthoDB" id="10260355at2759"/>
<evidence type="ECO:0000259" key="4">
    <source>
        <dbReference type="Pfam" id="PF07992"/>
    </source>
</evidence>
<dbReference type="AlphaFoldDB" id="A0A1L9SHB9"/>
<dbReference type="Pfam" id="PF07992">
    <property type="entry name" value="Pyr_redox_2"/>
    <property type="match status" value="1"/>
</dbReference>
<dbReference type="RefSeq" id="XP_022581095.1">
    <property type="nucleotide sequence ID" value="XM_022725808.1"/>
</dbReference>
<evidence type="ECO:0000313" key="6">
    <source>
        <dbReference type="Proteomes" id="UP000184188"/>
    </source>
</evidence>
<dbReference type="STRING" id="1073090.A0A1L9SHB9"/>
<protein>
    <recommendedName>
        <fullName evidence="4">FAD/NAD(P)-binding domain-containing protein</fullName>
    </recommendedName>
</protein>
<gene>
    <name evidence="5" type="ORF">ASPZODRAFT_152048</name>
</gene>
<organism evidence="5 6">
    <name type="scientific">Penicilliopsis zonata CBS 506.65</name>
    <dbReference type="NCBI Taxonomy" id="1073090"/>
    <lineage>
        <taxon>Eukaryota</taxon>
        <taxon>Fungi</taxon>
        <taxon>Dikarya</taxon>
        <taxon>Ascomycota</taxon>
        <taxon>Pezizomycotina</taxon>
        <taxon>Eurotiomycetes</taxon>
        <taxon>Eurotiomycetidae</taxon>
        <taxon>Eurotiales</taxon>
        <taxon>Aspergillaceae</taxon>
        <taxon>Penicilliopsis</taxon>
    </lineage>
</organism>
<dbReference type="InterPro" id="IPR050097">
    <property type="entry name" value="Ferredoxin-NADP_redctase_2"/>
</dbReference>
<name>A0A1L9SHB9_9EURO</name>
<dbReference type="SUPFAM" id="SSF51905">
    <property type="entry name" value="FAD/NAD(P)-binding domain"/>
    <property type="match status" value="1"/>
</dbReference>
<dbReference type="PRINTS" id="PR00469">
    <property type="entry name" value="PNDRDTASEII"/>
</dbReference>
<keyword evidence="2" id="KW-0285">Flavoprotein</keyword>
<reference evidence="6" key="1">
    <citation type="journal article" date="2017" name="Genome Biol.">
        <title>Comparative genomics reveals high biological diversity and specific adaptations in the industrially and medically important fungal genus Aspergillus.</title>
        <authorList>
            <person name="de Vries R.P."/>
            <person name="Riley R."/>
            <person name="Wiebenga A."/>
            <person name="Aguilar-Osorio G."/>
            <person name="Amillis S."/>
            <person name="Uchima C.A."/>
            <person name="Anderluh G."/>
            <person name="Asadollahi M."/>
            <person name="Askin M."/>
            <person name="Barry K."/>
            <person name="Battaglia E."/>
            <person name="Bayram O."/>
            <person name="Benocci T."/>
            <person name="Braus-Stromeyer S.A."/>
            <person name="Caldana C."/>
            <person name="Canovas D."/>
            <person name="Cerqueira G.C."/>
            <person name="Chen F."/>
            <person name="Chen W."/>
            <person name="Choi C."/>
            <person name="Clum A."/>
            <person name="Dos Santos R.A."/>
            <person name="Damasio A.R."/>
            <person name="Diallinas G."/>
            <person name="Emri T."/>
            <person name="Fekete E."/>
            <person name="Flipphi M."/>
            <person name="Freyberg S."/>
            <person name="Gallo A."/>
            <person name="Gournas C."/>
            <person name="Habgood R."/>
            <person name="Hainaut M."/>
            <person name="Harispe M.L."/>
            <person name="Henrissat B."/>
            <person name="Hilden K.S."/>
            <person name="Hope R."/>
            <person name="Hossain A."/>
            <person name="Karabika E."/>
            <person name="Karaffa L."/>
            <person name="Karanyi Z."/>
            <person name="Krasevec N."/>
            <person name="Kuo A."/>
            <person name="Kusch H."/>
            <person name="LaButti K."/>
            <person name="Lagendijk E.L."/>
            <person name="Lapidus A."/>
            <person name="Levasseur A."/>
            <person name="Lindquist E."/>
            <person name="Lipzen A."/>
            <person name="Logrieco A.F."/>
            <person name="MacCabe A."/>
            <person name="Maekelae M.R."/>
            <person name="Malavazi I."/>
            <person name="Melin P."/>
            <person name="Meyer V."/>
            <person name="Mielnichuk N."/>
            <person name="Miskei M."/>
            <person name="Molnar A.P."/>
            <person name="Mule G."/>
            <person name="Ngan C.Y."/>
            <person name="Orejas M."/>
            <person name="Orosz E."/>
            <person name="Ouedraogo J.P."/>
            <person name="Overkamp K.M."/>
            <person name="Park H.-S."/>
            <person name="Perrone G."/>
            <person name="Piumi F."/>
            <person name="Punt P.J."/>
            <person name="Ram A.F."/>
            <person name="Ramon A."/>
            <person name="Rauscher S."/>
            <person name="Record E."/>
            <person name="Riano-Pachon D.M."/>
            <person name="Robert V."/>
            <person name="Roehrig J."/>
            <person name="Ruller R."/>
            <person name="Salamov A."/>
            <person name="Salih N.S."/>
            <person name="Samson R.A."/>
            <person name="Sandor E."/>
            <person name="Sanguinetti M."/>
            <person name="Schuetze T."/>
            <person name="Sepcic K."/>
            <person name="Shelest E."/>
            <person name="Sherlock G."/>
            <person name="Sophianopoulou V."/>
            <person name="Squina F.M."/>
            <person name="Sun H."/>
            <person name="Susca A."/>
            <person name="Todd R.B."/>
            <person name="Tsang A."/>
            <person name="Unkles S.E."/>
            <person name="van de Wiele N."/>
            <person name="van Rossen-Uffink D."/>
            <person name="Oliveira J.V."/>
            <person name="Vesth T.C."/>
            <person name="Visser J."/>
            <person name="Yu J.-H."/>
            <person name="Zhou M."/>
            <person name="Andersen M.R."/>
            <person name="Archer D.B."/>
            <person name="Baker S.E."/>
            <person name="Benoit I."/>
            <person name="Brakhage A.A."/>
            <person name="Braus G.H."/>
            <person name="Fischer R."/>
            <person name="Frisvad J.C."/>
            <person name="Goldman G.H."/>
            <person name="Houbraken J."/>
            <person name="Oakley B."/>
            <person name="Pocsi I."/>
            <person name="Scazzocchio C."/>
            <person name="Seiboth B."/>
            <person name="vanKuyk P.A."/>
            <person name="Wortman J."/>
            <person name="Dyer P.S."/>
            <person name="Grigoriev I.V."/>
        </authorList>
    </citation>
    <scope>NUCLEOTIDE SEQUENCE [LARGE SCALE GENOMIC DNA]</scope>
    <source>
        <strain evidence="6">CBS 506.65</strain>
    </source>
</reference>
<dbReference type="Gene3D" id="3.50.50.60">
    <property type="entry name" value="FAD/NAD(P)-binding domain"/>
    <property type="match status" value="2"/>
</dbReference>
<dbReference type="Proteomes" id="UP000184188">
    <property type="component" value="Unassembled WGS sequence"/>
</dbReference>
<evidence type="ECO:0000256" key="1">
    <source>
        <dbReference type="ARBA" id="ARBA00009333"/>
    </source>
</evidence>
<evidence type="ECO:0000256" key="2">
    <source>
        <dbReference type="ARBA" id="ARBA00022630"/>
    </source>
</evidence>
<dbReference type="EMBL" id="KV878342">
    <property type="protein sequence ID" value="OJJ46585.1"/>
    <property type="molecule type" value="Genomic_DNA"/>
</dbReference>